<evidence type="ECO:0000256" key="1">
    <source>
        <dbReference type="SAM" id="MobiDB-lite"/>
    </source>
</evidence>
<name>A0A448XGF5_9PLAT</name>
<organism evidence="2 3">
    <name type="scientific">Protopolystoma xenopodis</name>
    <dbReference type="NCBI Taxonomy" id="117903"/>
    <lineage>
        <taxon>Eukaryota</taxon>
        <taxon>Metazoa</taxon>
        <taxon>Spiralia</taxon>
        <taxon>Lophotrochozoa</taxon>
        <taxon>Platyhelminthes</taxon>
        <taxon>Monogenea</taxon>
        <taxon>Polyopisthocotylea</taxon>
        <taxon>Polystomatidea</taxon>
        <taxon>Polystomatidae</taxon>
        <taxon>Protopolystoma</taxon>
    </lineage>
</organism>
<comment type="caution">
    <text evidence="2">The sequence shown here is derived from an EMBL/GenBank/DDBJ whole genome shotgun (WGS) entry which is preliminary data.</text>
</comment>
<sequence>MTALGAQSLSSDLSRNADSESPESGACSEDRLDGDKILRGSRAGLLSRADALLPELADFLLTGLLADLIYGAAASADLSQAIGRGEAGKCVQSGGGFCNFILDSLLPASVSSELPLMLSQIRCPLLQPALDAGREPNLHLEQIDDPVPYWTQIAGQSLRPDGADDSSLEASEEPSPPAGTRACELAESRDQQDTMWNGGMRMSPAASIGPTPQEKRRQYASHQTTPLECV</sequence>
<feature type="compositionally biased region" description="Polar residues" evidence="1">
    <location>
        <begin position="1"/>
        <end position="16"/>
    </location>
</feature>
<evidence type="ECO:0000313" key="3">
    <source>
        <dbReference type="Proteomes" id="UP000784294"/>
    </source>
</evidence>
<feature type="compositionally biased region" description="Polar residues" evidence="1">
    <location>
        <begin position="220"/>
        <end position="230"/>
    </location>
</feature>
<dbReference type="Proteomes" id="UP000784294">
    <property type="component" value="Unassembled WGS sequence"/>
</dbReference>
<keyword evidence="3" id="KW-1185">Reference proteome</keyword>
<dbReference type="EMBL" id="CAAALY010251665">
    <property type="protein sequence ID" value="VEL36213.1"/>
    <property type="molecule type" value="Genomic_DNA"/>
</dbReference>
<evidence type="ECO:0000313" key="2">
    <source>
        <dbReference type="EMBL" id="VEL36213.1"/>
    </source>
</evidence>
<protein>
    <submittedName>
        <fullName evidence="2">Uncharacterized protein</fullName>
    </submittedName>
</protein>
<feature type="region of interest" description="Disordered" evidence="1">
    <location>
        <begin position="156"/>
        <end position="230"/>
    </location>
</feature>
<reference evidence="2" key="1">
    <citation type="submission" date="2018-11" db="EMBL/GenBank/DDBJ databases">
        <authorList>
            <consortium name="Pathogen Informatics"/>
        </authorList>
    </citation>
    <scope>NUCLEOTIDE SEQUENCE</scope>
</reference>
<accession>A0A448XGF5</accession>
<feature type="compositionally biased region" description="Acidic residues" evidence="1">
    <location>
        <begin position="163"/>
        <end position="172"/>
    </location>
</feature>
<gene>
    <name evidence="2" type="ORF">PXEA_LOCUS29653</name>
</gene>
<proteinExistence type="predicted"/>
<dbReference type="AlphaFoldDB" id="A0A448XGF5"/>
<feature type="region of interest" description="Disordered" evidence="1">
    <location>
        <begin position="1"/>
        <end position="31"/>
    </location>
</feature>